<name>A0A9X8E5W5_APHAT</name>
<gene>
    <name evidence="5" type="ORF">DYB28_006059</name>
</gene>
<accession>A0A9X8E5W5</accession>
<organism evidence="5 6">
    <name type="scientific">Aphanomyces astaci</name>
    <name type="common">Crayfish plague agent</name>
    <dbReference type="NCBI Taxonomy" id="112090"/>
    <lineage>
        <taxon>Eukaryota</taxon>
        <taxon>Sar</taxon>
        <taxon>Stramenopiles</taxon>
        <taxon>Oomycota</taxon>
        <taxon>Saprolegniomycetes</taxon>
        <taxon>Saprolegniales</taxon>
        <taxon>Verrucalvaceae</taxon>
        <taxon>Aphanomyces</taxon>
    </lineage>
</organism>
<protein>
    <recommendedName>
        <fullName evidence="4">Crinkler effector protein N-terminal domain-containing protein</fullName>
    </recommendedName>
</protein>
<dbReference type="GO" id="GO:0043657">
    <property type="term" value="C:host cell"/>
    <property type="evidence" value="ECO:0007669"/>
    <property type="project" value="UniProtKB-SubCell"/>
</dbReference>
<evidence type="ECO:0000259" key="4">
    <source>
        <dbReference type="Pfam" id="PF20147"/>
    </source>
</evidence>
<sequence length="634" mass="71408">MTTLWCLVVNDGSILPIEIDKANHVQTLKQLVREHQKYKFHQDRLDLFVAKKSGTWLQWRSYDVQALRTDEKTDVVQELLQNRRMGSFYRIDDSSFGFPDVVDDGDIHILAVVPPDEWREVRPSNKAKSTLWIETEVFIMPPSAVVDLNSVTQGTVQSTSELSQALRRYGGFPPSLFVRQEMKMAWSILHDNYFFGYIPSNNTTVLVGPPGVGKSALLVLFCCYLAVHRKFHIFLARNLMGKGGASPDVVLWFRGARVTGYPDCFPEEVASLRKSFLAERRGNNILVVGDGYLQATFNDGPLRILGGGHLLSSSLKFIWGVPDDRELVALPGWSQESLKDMAKAFNMSDFHERYAYSGGNAWLFNRDLGDLKMRVQCQSVTADTPVAQPECHTIDFLHSLFISNIDSVENYVTPDNYMTPKNYLNPMWMYVVASSVVLKRLAATAQLATFVMALHFDERSCNGSLHESVFEAMVHKLAHIGLLQLSITVNHLFGSEVVTVPTTLPVTTDHMTWDDSFKFLAIDATESMYWYPTYLPFPVVDSVLVNDGVIYYLKMTLDENRDLDWAKMQDIHNAVSDNPNLQYHDFKYVVVAPATSPSKDIVGQECGVDGVPMCHGHGVKVAGMEELMSFVAKL</sequence>
<dbReference type="InterPro" id="IPR045379">
    <property type="entry name" value="Crinkler_N"/>
</dbReference>
<dbReference type="Pfam" id="PF20147">
    <property type="entry name" value="Crinkler"/>
    <property type="match status" value="1"/>
</dbReference>
<keyword evidence="3" id="KW-0964">Secreted</keyword>
<evidence type="ECO:0000313" key="5">
    <source>
        <dbReference type="EMBL" id="RLO10170.1"/>
    </source>
</evidence>
<evidence type="ECO:0000256" key="2">
    <source>
        <dbReference type="ARBA" id="ARBA00004613"/>
    </source>
</evidence>
<feature type="domain" description="Crinkler effector protein N-terminal" evidence="4">
    <location>
        <begin position="3"/>
        <end position="111"/>
    </location>
</feature>
<dbReference type="GO" id="GO:0005576">
    <property type="term" value="C:extracellular region"/>
    <property type="evidence" value="ECO:0007669"/>
    <property type="project" value="UniProtKB-SubCell"/>
</dbReference>
<evidence type="ECO:0000313" key="6">
    <source>
        <dbReference type="Proteomes" id="UP000275652"/>
    </source>
</evidence>
<dbReference type="SUPFAM" id="SSF52540">
    <property type="entry name" value="P-loop containing nucleoside triphosphate hydrolases"/>
    <property type="match status" value="1"/>
</dbReference>
<proteinExistence type="predicted"/>
<evidence type="ECO:0000256" key="3">
    <source>
        <dbReference type="ARBA" id="ARBA00022525"/>
    </source>
</evidence>
<dbReference type="Proteomes" id="UP000275652">
    <property type="component" value="Unassembled WGS sequence"/>
</dbReference>
<dbReference type="EMBL" id="QUTI01018517">
    <property type="protein sequence ID" value="RLO10170.1"/>
    <property type="molecule type" value="Genomic_DNA"/>
</dbReference>
<comment type="subcellular location">
    <subcellularLocation>
        <location evidence="1">Host cell</location>
    </subcellularLocation>
    <subcellularLocation>
        <location evidence="2">Secreted</location>
    </subcellularLocation>
</comment>
<dbReference type="AlphaFoldDB" id="A0A9X8E5W5"/>
<comment type="caution">
    <text evidence="5">The sequence shown here is derived from an EMBL/GenBank/DDBJ whole genome shotgun (WGS) entry which is preliminary data.</text>
</comment>
<reference evidence="5 6" key="1">
    <citation type="journal article" date="2018" name="J. Invertebr. Pathol.">
        <title>New genotyping method for the causative agent of crayfish plague (Aphanomyces astaci) based on whole genome data.</title>
        <authorList>
            <person name="Minardi D."/>
            <person name="Studholme D.J."/>
            <person name="van der Giezen M."/>
            <person name="Pretto T."/>
            <person name="Oidtmann B."/>
        </authorList>
    </citation>
    <scope>NUCLEOTIDE SEQUENCE [LARGE SCALE GENOMIC DNA]</scope>
    <source>
        <strain evidence="5 6">KB13</strain>
    </source>
</reference>
<evidence type="ECO:0000256" key="1">
    <source>
        <dbReference type="ARBA" id="ARBA00004340"/>
    </source>
</evidence>
<dbReference type="InterPro" id="IPR027417">
    <property type="entry name" value="P-loop_NTPase"/>
</dbReference>